<sequence length="203" mass="23585">MTSERVVANHFGFNEPTEVILDYQVVDNSFTMSVIKNENLVITESDDSCEEELDISDNHSSEISSNEYADNIYHLFDNDSNIVMHEFLDDRFYGWKLKVSKTYADKTKSQVMHFPPETAKSLLRGKKYVYIKTPHKLNGIRCTITKAIRKAPSKKRIKETYLTTGWYDWVRANDLMEGDELQFQIDDPLDVIEVQIVRANNCK</sequence>
<evidence type="ECO:0000313" key="6">
    <source>
        <dbReference type="EMBL" id="GAU49767.1"/>
    </source>
</evidence>
<name>A0A2Z6PSU7_TRISU</name>
<comment type="subcellular location">
    <subcellularLocation>
        <location evidence="1">Nucleus</location>
    </subcellularLocation>
</comment>
<dbReference type="GO" id="GO:0005634">
    <property type="term" value="C:nucleus"/>
    <property type="evidence" value="ECO:0007669"/>
    <property type="project" value="UniProtKB-SubCell"/>
</dbReference>
<evidence type="ECO:0000313" key="7">
    <source>
        <dbReference type="Proteomes" id="UP000242715"/>
    </source>
</evidence>
<dbReference type="EMBL" id="DF974624">
    <property type="protein sequence ID" value="GAU49767.1"/>
    <property type="molecule type" value="Genomic_DNA"/>
</dbReference>
<organism evidence="6 7">
    <name type="scientific">Trifolium subterraneum</name>
    <name type="common">Subterranean clover</name>
    <dbReference type="NCBI Taxonomy" id="3900"/>
    <lineage>
        <taxon>Eukaryota</taxon>
        <taxon>Viridiplantae</taxon>
        <taxon>Streptophyta</taxon>
        <taxon>Embryophyta</taxon>
        <taxon>Tracheophyta</taxon>
        <taxon>Spermatophyta</taxon>
        <taxon>Magnoliopsida</taxon>
        <taxon>eudicotyledons</taxon>
        <taxon>Gunneridae</taxon>
        <taxon>Pentapetalae</taxon>
        <taxon>rosids</taxon>
        <taxon>fabids</taxon>
        <taxon>Fabales</taxon>
        <taxon>Fabaceae</taxon>
        <taxon>Papilionoideae</taxon>
        <taxon>50 kb inversion clade</taxon>
        <taxon>NPAAA clade</taxon>
        <taxon>Hologalegina</taxon>
        <taxon>IRL clade</taxon>
        <taxon>Trifolieae</taxon>
        <taxon>Trifolium</taxon>
    </lineage>
</organism>
<protein>
    <recommendedName>
        <fullName evidence="8">TF-B3 domain-containing protein</fullName>
    </recommendedName>
</protein>
<dbReference type="Proteomes" id="UP000242715">
    <property type="component" value="Unassembled WGS sequence"/>
</dbReference>
<proteinExistence type="predicted"/>
<evidence type="ECO:0000256" key="4">
    <source>
        <dbReference type="ARBA" id="ARBA00023163"/>
    </source>
</evidence>
<dbReference type="OrthoDB" id="1448459at2759"/>
<reference evidence="7" key="1">
    <citation type="journal article" date="2017" name="Front. Plant Sci.">
        <title>Climate Clever Clovers: New Paradigm to Reduce the Environmental Footprint of Ruminants by Breeding Low Methanogenic Forages Utilizing Haplotype Variation.</title>
        <authorList>
            <person name="Kaur P."/>
            <person name="Appels R."/>
            <person name="Bayer P.E."/>
            <person name="Keeble-Gagnere G."/>
            <person name="Wang J."/>
            <person name="Hirakawa H."/>
            <person name="Shirasawa K."/>
            <person name="Vercoe P."/>
            <person name="Stefanova K."/>
            <person name="Durmic Z."/>
            <person name="Nichols P."/>
            <person name="Revell C."/>
            <person name="Isobe S.N."/>
            <person name="Edwards D."/>
            <person name="Erskine W."/>
        </authorList>
    </citation>
    <scope>NUCLEOTIDE SEQUENCE [LARGE SCALE GENOMIC DNA]</scope>
    <source>
        <strain evidence="7">cv. Daliak</strain>
    </source>
</reference>
<keyword evidence="3" id="KW-0238">DNA-binding</keyword>
<evidence type="ECO:0000256" key="5">
    <source>
        <dbReference type="ARBA" id="ARBA00023242"/>
    </source>
</evidence>
<dbReference type="InterPro" id="IPR015300">
    <property type="entry name" value="DNA-bd_pseudobarrel_sf"/>
</dbReference>
<keyword evidence="5" id="KW-0539">Nucleus</keyword>
<dbReference type="GO" id="GO:0003677">
    <property type="term" value="F:DNA binding"/>
    <property type="evidence" value="ECO:0007669"/>
    <property type="project" value="UniProtKB-KW"/>
</dbReference>
<evidence type="ECO:0000256" key="3">
    <source>
        <dbReference type="ARBA" id="ARBA00023125"/>
    </source>
</evidence>
<accession>A0A2Z6PSU7</accession>
<evidence type="ECO:0008006" key="8">
    <source>
        <dbReference type="Google" id="ProtNLM"/>
    </source>
</evidence>
<evidence type="ECO:0000256" key="2">
    <source>
        <dbReference type="ARBA" id="ARBA00023015"/>
    </source>
</evidence>
<dbReference type="Gene3D" id="2.40.330.10">
    <property type="entry name" value="DNA-binding pseudobarrel domain"/>
    <property type="match status" value="1"/>
</dbReference>
<dbReference type="AlphaFoldDB" id="A0A2Z6PSU7"/>
<dbReference type="SUPFAM" id="SSF101936">
    <property type="entry name" value="DNA-binding pseudobarrel domain"/>
    <property type="match status" value="1"/>
</dbReference>
<keyword evidence="4" id="KW-0804">Transcription</keyword>
<keyword evidence="7" id="KW-1185">Reference proteome</keyword>
<gene>
    <name evidence="6" type="ORF">TSUD_386860</name>
</gene>
<keyword evidence="2" id="KW-0805">Transcription regulation</keyword>
<evidence type="ECO:0000256" key="1">
    <source>
        <dbReference type="ARBA" id="ARBA00004123"/>
    </source>
</evidence>